<organism evidence="2 3">
    <name type="scientific">Petrolisthes cinctipes</name>
    <name type="common">Flat porcelain crab</name>
    <dbReference type="NCBI Taxonomy" id="88211"/>
    <lineage>
        <taxon>Eukaryota</taxon>
        <taxon>Metazoa</taxon>
        <taxon>Ecdysozoa</taxon>
        <taxon>Arthropoda</taxon>
        <taxon>Crustacea</taxon>
        <taxon>Multicrustacea</taxon>
        <taxon>Malacostraca</taxon>
        <taxon>Eumalacostraca</taxon>
        <taxon>Eucarida</taxon>
        <taxon>Decapoda</taxon>
        <taxon>Pleocyemata</taxon>
        <taxon>Anomura</taxon>
        <taxon>Galatheoidea</taxon>
        <taxon>Porcellanidae</taxon>
        <taxon>Petrolisthes</taxon>
    </lineage>
</organism>
<keyword evidence="3" id="KW-1185">Reference proteome</keyword>
<gene>
    <name evidence="2" type="ORF">Pcinc_038827</name>
</gene>
<accession>A0AAE1BTK9</accession>
<proteinExistence type="predicted"/>
<comment type="caution">
    <text evidence="2">The sequence shown here is derived from an EMBL/GenBank/DDBJ whole genome shotgun (WGS) entry which is preliminary data.</text>
</comment>
<dbReference type="Proteomes" id="UP001286313">
    <property type="component" value="Unassembled WGS sequence"/>
</dbReference>
<evidence type="ECO:0000313" key="3">
    <source>
        <dbReference type="Proteomes" id="UP001286313"/>
    </source>
</evidence>
<feature type="region of interest" description="Disordered" evidence="1">
    <location>
        <begin position="42"/>
        <end position="69"/>
    </location>
</feature>
<dbReference type="AlphaFoldDB" id="A0AAE1BTK9"/>
<feature type="region of interest" description="Disordered" evidence="1">
    <location>
        <begin position="1"/>
        <end position="26"/>
    </location>
</feature>
<dbReference type="EMBL" id="JAWQEG010006481">
    <property type="protein sequence ID" value="KAK3854710.1"/>
    <property type="molecule type" value="Genomic_DNA"/>
</dbReference>
<evidence type="ECO:0000313" key="2">
    <source>
        <dbReference type="EMBL" id="KAK3854710.1"/>
    </source>
</evidence>
<sequence>MVETRAKNPVEVEDGGKWGGERREESGRWRWRREESGRWRREEESGRCGGGRKVGGGGGRKVGGVEDGGQWEVEEGGKWVVEVE</sequence>
<evidence type="ECO:0000256" key="1">
    <source>
        <dbReference type="SAM" id="MobiDB-lite"/>
    </source>
</evidence>
<name>A0AAE1BTK9_PETCI</name>
<feature type="compositionally biased region" description="Gly residues" evidence="1">
    <location>
        <begin position="47"/>
        <end position="67"/>
    </location>
</feature>
<reference evidence="2" key="1">
    <citation type="submission" date="2023-10" db="EMBL/GenBank/DDBJ databases">
        <title>Genome assemblies of two species of porcelain crab, Petrolisthes cinctipes and Petrolisthes manimaculis (Anomura: Porcellanidae).</title>
        <authorList>
            <person name="Angst P."/>
        </authorList>
    </citation>
    <scope>NUCLEOTIDE SEQUENCE</scope>
    <source>
        <strain evidence="2">PB745_01</strain>
        <tissue evidence="2">Gill</tissue>
    </source>
</reference>
<protein>
    <submittedName>
        <fullName evidence="2">Uncharacterized protein</fullName>
    </submittedName>
</protein>